<protein>
    <submittedName>
        <fullName evidence="1">2108_t:CDS:1</fullName>
    </submittedName>
</protein>
<reference evidence="1" key="1">
    <citation type="submission" date="2021-06" db="EMBL/GenBank/DDBJ databases">
        <authorList>
            <person name="Kallberg Y."/>
            <person name="Tangrot J."/>
            <person name="Rosling A."/>
        </authorList>
    </citation>
    <scope>NUCLEOTIDE SEQUENCE</scope>
    <source>
        <strain evidence="1">28 12/20/2015</strain>
    </source>
</reference>
<evidence type="ECO:0000313" key="1">
    <source>
        <dbReference type="EMBL" id="CAG8526773.1"/>
    </source>
</evidence>
<evidence type="ECO:0000313" key="2">
    <source>
        <dbReference type="Proteomes" id="UP000789366"/>
    </source>
</evidence>
<dbReference type="EMBL" id="CAJVPW010003597">
    <property type="protein sequence ID" value="CAG8526773.1"/>
    <property type="molecule type" value="Genomic_DNA"/>
</dbReference>
<comment type="caution">
    <text evidence="1">The sequence shown here is derived from an EMBL/GenBank/DDBJ whole genome shotgun (WGS) entry which is preliminary data.</text>
</comment>
<name>A0ACA9LEW1_9GLOM</name>
<organism evidence="1 2">
    <name type="scientific">Cetraspora pellucida</name>
    <dbReference type="NCBI Taxonomy" id="1433469"/>
    <lineage>
        <taxon>Eukaryota</taxon>
        <taxon>Fungi</taxon>
        <taxon>Fungi incertae sedis</taxon>
        <taxon>Mucoromycota</taxon>
        <taxon>Glomeromycotina</taxon>
        <taxon>Glomeromycetes</taxon>
        <taxon>Diversisporales</taxon>
        <taxon>Gigasporaceae</taxon>
        <taxon>Cetraspora</taxon>
    </lineage>
</organism>
<gene>
    <name evidence="1" type="ORF">SPELUC_LOCUS4183</name>
</gene>
<proteinExistence type="predicted"/>
<accession>A0ACA9LEW1</accession>
<keyword evidence="2" id="KW-1185">Reference proteome</keyword>
<sequence length="300" mass="34675">MSSGSNITDLRLQPEFVIVSTSGLCTGFVNFICMIYLLVRLLTRWWVTEKSLPMGYTTIYGHTIEGVACKVVGGFSFFTVSTNVTLVGLLSLMTYLRVRRKYILDMGIYDYKLFVVLLTISLSLTLIGAQDYGPNKFWCYSSPTDPIRPLITIALIFLILFITLFCYVNTLMEVNIQQNMIRKFGSDNVTFSRVDIIVVRKIIAYILIFLLEWAPTVVYFITQMFQNNQEQPNIIISYLDVTEMVYNYESKNEELNINFHIELSSLLDIILENDELQKKNIEFEISYHIVFLISERNGYS</sequence>
<dbReference type="Proteomes" id="UP000789366">
    <property type="component" value="Unassembled WGS sequence"/>
</dbReference>